<gene>
    <name evidence="1" type="ORF">PS435_10625</name>
</gene>
<proteinExistence type="predicted"/>
<accession>A0ABU7T161</accession>
<comment type="caution">
    <text evidence="1">The sequence shown here is derived from an EMBL/GenBank/DDBJ whole genome shotgun (WGS) entry which is preliminary data.</text>
</comment>
<reference evidence="1 2" key="1">
    <citation type="submission" date="2023-02" db="EMBL/GenBank/DDBJ databases">
        <title>The predominant lactic acid bacteria and yeasts involved in the spontaneous fermentation of millet during the production of the traditional porridge Hausa koko in Ghana.</title>
        <authorList>
            <person name="Atter A."/>
            <person name="Diaz M."/>
        </authorList>
    </citation>
    <scope>NUCLEOTIDE SEQUENCE [LARGE SCALE GENOMIC DNA]</scope>
    <source>
        <strain evidence="1 2">FI11640</strain>
    </source>
</reference>
<dbReference type="Proteomes" id="UP001330016">
    <property type="component" value="Unassembled WGS sequence"/>
</dbReference>
<dbReference type="RefSeq" id="WP_260302244.1">
    <property type="nucleotide sequence ID" value="NZ_BJTX01000025.1"/>
</dbReference>
<organism evidence="1 2">
    <name type="scientific">Schleiferilactobacillus harbinensis</name>
    <dbReference type="NCBI Taxonomy" id="304207"/>
    <lineage>
        <taxon>Bacteria</taxon>
        <taxon>Bacillati</taxon>
        <taxon>Bacillota</taxon>
        <taxon>Bacilli</taxon>
        <taxon>Lactobacillales</taxon>
        <taxon>Lactobacillaceae</taxon>
        <taxon>Schleiferilactobacillus</taxon>
    </lineage>
</organism>
<keyword evidence="2" id="KW-1185">Reference proteome</keyword>
<dbReference type="EMBL" id="JAQSGK010000031">
    <property type="protein sequence ID" value="MEE6716311.1"/>
    <property type="molecule type" value="Genomic_DNA"/>
</dbReference>
<evidence type="ECO:0000313" key="2">
    <source>
        <dbReference type="Proteomes" id="UP001330016"/>
    </source>
</evidence>
<protein>
    <submittedName>
        <fullName evidence="1">Uncharacterized protein</fullName>
    </submittedName>
</protein>
<evidence type="ECO:0000313" key="1">
    <source>
        <dbReference type="EMBL" id="MEE6716311.1"/>
    </source>
</evidence>
<sequence length="40" mass="4511">MNLEKKVLFDTPCQVLRKLRQNGLERCDGALSPLRGLKVA</sequence>
<dbReference type="GeneID" id="78511468"/>
<name>A0ABU7T161_9LACO</name>